<comment type="caution">
    <text evidence="1">The sequence shown here is derived from an EMBL/GenBank/DDBJ whole genome shotgun (WGS) entry which is preliminary data.</text>
</comment>
<sequence length="291" mass="31804">MSRILGADEDLKVVNHHDVYPTIDPRVHYAAQTFEGKVVLITGASRGIGLETALHYARSGASLALVSRKEETLNATRDAVLREVPDAGVLTFVADVRDVKRAGEAVAATIARFGRLDILVANAAMVRPVDKHFASKDPSTWWDVLEVNIRGCYNYTHFAVPELVKTKGSIVILTSVGAQYRFRGMSDYGTSKHAINRFAEYVALEYPDIKVFPVHPGVVETELAAEASVDLDTVDSVALPAATILYLTAGKADYLSGRFVSAPWDLGEVERVWKDKIIADNLLVNKLAVPQ</sequence>
<protein>
    <submittedName>
        <fullName evidence="1">NAD-P-binding protein</fullName>
    </submittedName>
</protein>
<dbReference type="Proteomes" id="UP001207468">
    <property type="component" value="Unassembled WGS sequence"/>
</dbReference>
<evidence type="ECO:0000313" key="2">
    <source>
        <dbReference type="Proteomes" id="UP001207468"/>
    </source>
</evidence>
<gene>
    <name evidence="1" type="ORF">F5148DRAFT_1166704</name>
</gene>
<evidence type="ECO:0000313" key="1">
    <source>
        <dbReference type="EMBL" id="KAI9511992.1"/>
    </source>
</evidence>
<name>A0ACC0ULL2_9AGAM</name>
<organism evidence="1 2">
    <name type="scientific">Russula earlei</name>
    <dbReference type="NCBI Taxonomy" id="71964"/>
    <lineage>
        <taxon>Eukaryota</taxon>
        <taxon>Fungi</taxon>
        <taxon>Dikarya</taxon>
        <taxon>Basidiomycota</taxon>
        <taxon>Agaricomycotina</taxon>
        <taxon>Agaricomycetes</taxon>
        <taxon>Russulales</taxon>
        <taxon>Russulaceae</taxon>
        <taxon>Russula</taxon>
    </lineage>
</organism>
<accession>A0ACC0ULL2</accession>
<keyword evidence="2" id="KW-1185">Reference proteome</keyword>
<reference evidence="1" key="1">
    <citation type="submission" date="2021-03" db="EMBL/GenBank/DDBJ databases">
        <title>Evolutionary priming and transition to the ectomycorrhizal habit in an iconic lineage of mushroom-forming fungi: is preadaptation a requirement?</title>
        <authorList>
            <consortium name="DOE Joint Genome Institute"/>
            <person name="Looney B.P."/>
            <person name="Miyauchi S."/>
            <person name="Morin E."/>
            <person name="Drula E."/>
            <person name="Courty P.E."/>
            <person name="Chicoki N."/>
            <person name="Fauchery L."/>
            <person name="Kohler A."/>
            <person name="Kuo A."/>
            <person name="LaButti K."/>
            <person name="Pangilinan J."/>
            <person name="Lipzen A."/>
            <person name="Riley R."/>
            <person name="Andreopoulos W."/>
            <person name="He G."/>
            <person name="Johnson J."/>
            <person name="Barry K.W."/>
            <person name="Grigoriev I.V."/>
            <person name="Nagy L."/>
            <person name="Hibbett D."/>
            <person name="Henrissat B."/>
            <person name="Matheny P.B."/>
            <person name="Labbe J."/>
            <person name="Martin A.F."/>
        </authorList>
    </citation>
    <scope>NUCLEOTIDE SEQUENCE</scope>
    <source>
        <strain evidence="1">BPL698</strain>
    </source>
</reference>
<dbReference type="EMBL" id="JAGFNK010000014">
    <property type="protein sequence ID" value="KAI9511992.1"/>
    <property type="molecule type" value="Genomic_DNA"/>
</dbReference>
<proteinExistence type="predicted"/>